<evidence type="ECO:0000256" key="1">
    <source>
        <dbReference type="SAM" id="SignalP"/>
    </source>
</evidence>
<accession>A0ABS2A4D2</accession>
<protein>
    <submittedName>
        <fullName evidence="2">Uncharacterized protein</fullName>
    </submittedName>
</protein>
<dbReference type="Proteomes" id="UP000632138">
    <property type="component" value="Unassembled WGS sequence"/>
</dbReference>
<feature type="signal peptide" evidence="1">
    <location>
        <begin position="1"/>
        <end position="20"/>
    </location>
</feature>
<name>A0ABS2A4D2_9ACTN</name>
<comment type="caution">
    <text evidence="2">The sequence shown here is derived from an EMBL/GenBank/DDBJ whole genome shotgun (WGS) entry which is preliminary data.</text>
</comment>
<proteinExistence type="predicted"/>
<dbReference type="RefSeq" id="WP_203374576.1">
    <property type="nucleotide sequence ID" value="NZ_JAENHP010000001.1"/>
</dbReference>
<feature type="chain" id="PRO_5045874187" evidence="1">
    <location>
        <begin position="21"/>
        <end position="115"/>
    </location>
</feature>
<organism evidence="2 3">
    <name type="scientific">Paractinoplanes ovalisporus</name>
    <dbReference type="NCBI Taxonomy" id="2810368"/>
    <lineage>
        <taxon>Bacteria</taxon>
        <taxon>Bacillati</taxon>
        <taxon>Actinomycetota</taxon>
        <taxon>Actinomycetes</taxon>
        <taxon>Micromonosporales</taxon>
        <taxon>Micromonosporaceae</taxon>
        <taxon>Paractinoplanes</taxon>
    </lineage>
</organism>
<dbReference type="EMBL" id="JAENHP010000001">
    <property type="protein sequence ID" value="MBM2614707.1"/>
    <property type="molecule type" value="Genomic_DNA"/>
</dbReference>
<gene>
    <name evidence="2" type="ORF">JIG36_03955</name>
</gene>
<keyword evidence="1" id="KW-0732">Signal</keyword>
<keyword evidence="3" id="KW-1185">Reference proteome</keyword>
<sequence>MPLIARAAAALSVVCLVAHAALVATTGAAAAPMLALSIVCAVCARDGWRGRMTAGESATMLVLSVLMTALHTGHASHHAFGQATLVLAYGQIGLALISGPLTGPAHRTSSQRLPR</sequence>
<reference evidence="2 3" key="1">
    <citation type="submission" date="2021-01" db="EMBL/GenBank/DDBJ databases">
        <title>Actinoplanes sp. nov. LDG1-06 isolated from lichen.</title>
        <authorList>
            <person name="Saeng-In P."/>
            <person name="Phongsopitanun W."/>
            <person name="Kanchanasin P."/>
            <person name="Yuki M."/>
            <person name="Kudo T."/>
            <person name="Ohkuma M."/>
            <person name="Tanasupawat S."/>
        </authorList>
    </citation>
    <scope>NUCLEOTIDE SEQUENCE [LARGE SCALE GENOMIC DNA]</scope>
    <source>
        <strain evidence="2 3">LDG1-06</strain>
    </source>
</reference>
<evidence type="ECO:0000313" key="3">
    <source>
        <dbReference type="Proteomes" id="UP000632138"/>
    </source>
</evidence>
<evidence type="ECO:0000313" key="2">
    <source>
        <dbReference type="EMBL" id="MBM2614707.1"/>
    </source>
</evidence>